<dbReference type="FunFam" id="3.30.40.10:FF:000388">
    <property type="entry name" value="Putative RING zinc finger domain superfamily protein"/>
    <property type="match status" value="1"/>
</dbReference>
<evidence type="ECO:0000256" key="1">
    <source>
        <dbReference type="ARBA" id="ARBA00004167"/>
    </source>
</evidence>
<organism evidence="11 12">
    <name type="scientific">Linum tenue</name>
    <dbReference type="NCBI Taxonomy" id="586396"/>
    <lineage>
        <taxon>Eukaryota</taxon>
        <taxon>Viridiplantae</taxon>
        <taxon>Streptophyta</taxon>
        <taxon>Embryophyta</taxon>
        <taxon>Tracheophyta</taxon>
        <taxon>Spermatophyta</taxon>
        <taxon>Magnoliopsida</taxon>
        <taxon>eudicotyledons</taxon>
        <taxon>Gunneridae</taxon>
        <taxon>Pentapetalae</taxon>
        <taxon>rosids</taxon>
        <taxon>fabids</taxon>
        <taxon>Malpighiales</taxon>
        <taxon>Linaceae</taxon>
        <taxon>Linum</taxon>
    </lineage>
</organism>
<dbReference type="GO" id="GO:0016020">
    <property type="term" value="C:membrane"/>
    <property type="evidence" value="ECO:0007669"/>
    <property type="project" value="UniProtKB-SubCell"/>
</dbReference>
<dbReference type="Gene3D" id="3.30.40.10">
    <property type="entry name" value="Zinc/RING finger domain, C3HC4 (zinc finger)"/>
    <property type="match status" value="1"/>
</dbReference>
<keyword evidence="12" id="KW-1185">Reference proteome</keyword>
<comment type="caution">
    <text evidence="11">The sequence shown here is derived from an EMBL/GenBank/DDBJ whole genome shotgun (WGS) entry which is preliminary data.</text>
</comment>
<keyword evidence="7" id="KW-0472">Membrane</keyword>
<proteinExistence type="predicted"/>
<name>A0AAV0S8I2_9ROSI</name>
<evidence type="ECO:0000256" key="9">
    <source>
        <dbReference type="SAM" id="MobiDB-lite"/>
    </source>
</evidence>
<dbReference type="SMART" id="SM00184">
    <property type="entry name" value="RING"/>
    <property type="match status" value="1"/>
</dbReference>
<feature type="domain" description="RING-type" evidence="10">
    <location>
        <begin position="471"/>
        <end position="513"/>
    </location>
</feature>
<dbReference type="EMBL" id="CAMGYJ010000011">
    <property type="protein sequence ID" value="CAI0629553.1"/>
    <property type="molecule type" value="Genomic_DNA"/>
</dbReference>
<reference evidence="11" key="1">
    <citation type="submission" date="2022-08" db="EMBL/GenBank/DDBJ databases">
        <authorList>
            <person name="Gutierrez-Valencia J."/>
        </authorList>
    </citation>
    <scope>NUCLEOTIDE SEQUENCE</scope>
</reference>
<dbReference type="Proteomes" id="UP001154282">
    <property type="component" value="Unassembled WGS sequence"/>
</dbReference>
<dbReference type="GO" id="GO:0008270">
    <property type="term" value="F:zinc ion binding"/>
    <property type="evidence" value="ECO:0007669"/>
    <property type="project" value="UniProtKB-KW"/>
</dbReference>
<dbReference type="AlphaFoldDB" id="A0AAV0S8I2"/>
<evidence type="ECO:0000256" key="4">
    <source>
        <dbReference type="ARBA" id="ARBA00022771"/>
    </source>
</evidence>
<dbReference type="Pfam" id="PF13639">
    <property type="entry name" value="zf-RING_2"/>
    <property type="match status" value="1"/>
</dbReference>
<evidence type="ECO:0000313" key="11">
    <source>
        <dbReference type="EMBL" id="CAI0629553.1"/>
    </source>
</evidence>
<keyword evidence="3" id="KW-0479">Metal-binding</keyword>
<gene>
    <name evidence="11" type="ORF">LITE_LOCUS52036</name>
</gene>
<dbReference type="InterPro" id="IPR051653">
    <property type="entry name" value="E3_ligase_sorting_rcpt"/>
</dbReference>
<feature type="region of interest" description="Disordered" evidence="9">
    <location>
        <begin position="1"/>
        <end position="51"/>
    </location>
</feature>
<accession>A0AAV0S8I2</accession>
<keyword evidence="6" id="KW-1133">Transmembrane helix</keyword>
<dbReference type="PANTHER" id="PTHR47168">
    <property type="entry name" value="RING ZINC FINGER DOMAIN SUPERFAMILY PROTEIN-RELATED"/>
    <property type="match status" value="1"/>
</dbReference>
<comment type="subcellular location">
    <subcellularLocation>
        <location evidence="1">Membrane</location>
        <topology evidence="1">Single-pass membrane protein</topology>
    </subcellularLocation>
</comment>
<sequence>MGSGSSRPRSRPSESRPSSPPVNRSPSRILSSIICGGSSSSSSRAAAEVEGRPYEMLKSSVENDDTGASKIQSPILGSAAIIGSETVSANSGSGIGHSSTGSSITASKRITGEGGLRNSGTSNQERRFSETLELVSSQVCDEYSYDDSFRNRYSGHEASTSFREQQQSSDPLSVNTLANKHAVNGIDNPENSRYMHAESSSQGLLHTSSFGRASVENHMDEMTTWPLHNSDSVSVQETNTEDLGLPIREQAQDDGDVLHVDVVSISSRIFSRGTADRTSYHETRRNSRRLFWDAFSRRSSWRPMDSPTILLSTDDSPDDLQSHDRWLLDFSGNFLDDGVTSSDSEYLGSRIHSWTDRRRQSRSEIWERLVGSLDDDERRTTFCPSGLHPEGTCSCETLLSGRESSTRANISRIVMLAEALFEVLDEIHRQPSSLSMSMVSLPAPESVVDSFPLKNHKKEDKIDDGEEAEQCYICLSDYEEGDKIRVLPCHHEYHMSCVDKWLKEIHGVCPLCRGDVRQGENDSVSTSEIPSL</sequence>
<evidence type="ECO:0000259" key="10">
    <source>
        <dbReference type="PROSITE" id="PS50089"/>
    </source>
</evidence>
<dbReference type="PROSITE" id="PS50089">
    <property type="entry name" value="ZF_RING_2"/>
    <property type="match status" value="1"/>
</dbReference>
<evidence type="ECO:0000256" key="3">
    <source>
        <dbReference type="ARBA" id="ARBA00022723"/>
    </source>
</evidence>
<feature type="compositionally biased region" description="Low complexity" evidence="9">
    <location>
        <begin position="15"/>
        <end position="44"/>
    </location>
</feature>
<dbReference type="InterPro" id="IPR013083">
    <property type="entry name" value="Znf_RING/FYVE/PHD"/>
</dbReference>
<feature type="region of interest" description="Disordered" evidence="9">
    <location>
        <begin position="88"/>
        <end position="127"/>
    </location>
</feature>
<evidence type="ECO:0000256" key="6">
    <source>
        <dbReference type="ARBA" id="ARBA00022989"/>
    </source>
</evidence>
<dbReference type="PANTHER" id="PTHR47168:SF1">
    <property type="entry name" value="OS02G0798600 PROTEIN"/>
    <property type="match status" value="1"/>
</dbReference>
<protein>
    <recommendedName>
        <fullName evidence="10">RING-type domain-containing protein</fullName>
    </recommendedName>
</protein>
<evidence type="ECO:0000313" key="12">
    <source>
        <dbReference type="Proteomes" id="UP001154282"/>
    </source>
</evidence>
<evidence type="ECO:0000256" key="7">
    <source>
        <dbReference type="ARBA" id="ARBA00023136"/>
    </source>
</evidence>
<feature type="compositionally biased region" description="Low complexity" evidence="9">
    <location>
        <begin position="96"/>
        <end position="107"/>
    </location>
</feature>
<keyword evidence="4 8" id="KW-0863">Zinc-finger</keyword>
<evidence type="ECO:0000256" key="8">
    <source>
        <dbReference type="PROSITE-ProRule" id="PRU00175"/>
    </source>
</evidence>
<keyword evidence="5" id="KW-0862">Zinc</keyword>
<evidence type="ECO:0000256" key="5">
    <source>
        <dbReference type="ARBA" id="ARBA00022833"/>
    </source>
</evidence>
<evidence type="ECO:0000256" key="2">
    <source>
        <dbReference type="ARBA" id="ARBA00022692"/>
    </source>
</evidence>
<dbReference type="SUPFAM" id="SSF57850">
    <property type="entry name" value="RING/U-box"/>
    <property type="match status" value="1"/>
</dbReference>
<dbReference type="InterPro" id="IPR001841">
    <property type="entry name" value="Znf_RING"/>
</dbReference>
<keyword evidence="2" id="KW-0812">Transmembrane</keyword>